<dbReference type="WBParaSite" id="ES5_v2.g17091.t1">
    <property type="protein sequence ID" value="ES5_v2.g17091.t1"/>
    <property type="gene ID" value="ES5_v2.g17091"/>
</dbReference>
<protein>
    <submittedName>
        <fullName evidence="2">Uncharacterized protein</fullName>
    </submittedName>
</protein>
<accession>A0AC34FIH5</accession>
<name>A0AC34FIH5_9BILA</name>
<evidence type="ECO:0000313" key="2">
    <source>
        <dbReference type="WBParaSite" id="ES5_v2.g17091.t1"/>
    </source>
</evidence>
<reference evidence="2" key="1">
    <citation type="submission" date="2022-11" db="UniProtKB">
        <authorList>
            <consortium name="WormBaseParasite"/>
        </authorList>
    </citation>
    <scope>IDENTIFICATION</scope>
</reference>
<evidence type="ECO:0000313" key="1">
    <source>
        <dbReference type="Proteomes" id="UP000887579"/>
    </source>
</evidence>
<organism evidence="1 2">
    <name type="scientific">Panagrolaimus sp. ES5</name>
    <dbReference type="NCBI Taxonomy" id="591445"/>
    <lineage>
        <taxon>Eukaryota</taxon>
        <taxon>Metazoa</taxon>
        <taxon>Ecdysozoa</taxon>
        <taxon>Nematoda</taxon>
        <taxon>Chromadorea</taxon>
        <taxon>Rhabditida</taxon>
        <taxon>Tylenchina</taxon>
        <taxon>Panagrolaimomorpha</taxon>
        <taxon>Panagrolaimoidea</taxon>
        <taxon>Panagrolaimidae</taxon>
        <taxon>Panagrolaimus</taxon>
    </lineage>
</organism>
<dbReference type="Proteomes" id="UP000887579">
    <property type="component" value="Unplaced"/>
</dbReference>
<proteinExistence type="predicted"/>
<sequence>MIGLLDQNVSPNPWAHQQQRDQQQQQQQSSSSSGSGSGAQIPKLSPPMKALDAMDEEVEDEEIQLPLRDEENNDEFDYPQRYEPMDLDDEIIIDCDNDHIREIRERKRTISMKLKETVEAFRRMNGMGAYGGSSSSSGGEISTNSPHRNPKLSNKMSSTESGVECTAELLPPNTNASRRESLSVYGAEARRMELMRPRRQTITNKWPLRKALAGGGGGGGNRQNNETFQAPIFANGGIAVVPPGGVGPASDDFDEESKFSNDSQFVDDFEMDGDEDFNTVNSFRGRRFSVPEKVLREAFGFININDLLEKTNMFLCFVGHQCVDRSNP</sequence>